<name>A0AA41U1H0_9ACTN</name>
<dbReference type="Proteomes" id="UP001165378">
    <property type="component" value="Unassembled WGS sequence"/>
</dbReference>
<gene>
    <name evidence="1" type="ORF">LZ495_10045</name>
</gene>
<proteinExistence type="predicted"/>
<keyword evidence="2" id="KW-1185">Reference proteome</keyword>
<accession>A0AA41U1H0</accession>
<dbReference type="EMBL" id="JAKFHA010000004">
    <property type="protein sequence ID" value="MCF2527552.1"/>
    <property type="molecule type" value="Genomic_DNA"/>
</dbReference>
<evidence type="ECO:0000313" key="2">
    <source>
        <dbReference type="Proteomes" id="UP001165378"/>
    </source>
</evidence>
<reference evidence="1" key="1">
    <citation type="submission" date="2022-01" db="EMBL/GenBank/DDBJ databases">
        <title>Genome-Based Taxonomic Classification of the Phylum Actinobacteria.</title>
        <authorList>
            <person name="Gao Y."/>
        </authorList>
    </citation>
    <scope>NUCLEOTIDE SEQUENCE</scope>
    <source>
        <strain evidence="1">KLBMP 8922</strain>
    </source>
</reference>
<dbReference type="RefSeq" id="WP_235051716.1">
    <property type="nucleotide sequence ID" value="NZ_JAKFHA010000004.1"/>
</dbReference>
<protein>
    <submittedName>
        <fullName evidence="1">Uncharacterized protein</fullName>
    </submittedName>
</protein>
<organism evidence="1 2">
    <name type="scientific">Yinghuangia soli</name>
    <dbReference type="NCBI Taxonomy" id="2908204"/>
    <lineage>
        <taxon>Bacteria</taxon>
        <taxon>Bacillati</taxon>
        <taxon>Actinomycetota</taxon>
        <taxon>Actinomycetes</taxon>
        <taxon>Kitasatosporales</taxon>
        <taxon>Streptomycetaceae</taxon>
        <taxon>Yinghuangia</taxon>
    </lineage>
</organism>
<comment type="caution">
    <text evidence="1">The sequence shown here is derived from an EMBL/GenBank/DDBJ whole genome shotgun (WGS) entry which is preliminary data.</text>
</comment>
<sequence length="156" mass="17125">MEPDEVGEYADEPDPVICLVTIDEAGLAPSCYAVLGTECHPVALGPALLDEFIPEYDVGPWHGHAMAGIHVDVARRRVAWWGLYPASHPMPGEVERLWPGWQVDFHGDAWEEHVRLAAGAFVPPRPDPDRAYAAILEDIAEIGCSFMPWSQATSTP</sequence>
<evidence type="ECO:0000313" key="1">
    <source>
        <dbReference type="EMBL" id="MCF2527552.1"/>
    </source>
</evidence>
<dbReference type="AlphaFoldDB" id="A0AA41U1H0"/>